<evidence type="ECO:0000256" key="1">
    <source>
        <dbReference type="SAM" id="SignalP"/>
    </source>
</evidence>
<dbReference type="Pfam" id="PF04575">
    <property type="entry name" value="SlipAM"/>
    <property type="match status" value="1"/>
</dbReference>
<evidence type="ECO:0000259" key="2">
    <source>
        <dbReference type="Pfam" id="PF04575"/>
    </source>
</evidence>
<reference evidence="3" key="1">
    <citation type="submission" date="2020-10" db="EMBL/GenBank/DDBJ databases">
        <title>Connecting structure to function with the recovery of over 1000 high-quality activated sludge metagenome-assembled genomes encoding full-length rRNA genes using long-read sequencing.</title>
        <authorList>
            <person name="Singleton C.M."/>
            <person name="Petriglieri F."/>
            <person name="Kristensen J.M."/>
            <person name="Kirkegaard R.H."/>
            <person name="Michaelsen T.Y."/>
            <person name="Andersen M.H."/>
            <person name="Karst S.M."/>
            <person name="Dueholm M.S."/>
            <person name="Nielsen P.H."/>
            <person name="Albertsen M."/>
        </authorList>
    </citation>
    <scope>NUCLEOTIDE SEQUENCE</scope>
    <source>
        <strain evidence="3">Hirt_18-Q3-R61-65_BATAC.395</strain>
    </source>
</reference>
<dbReference type="SUPFAM" id="SSF48452">
    <property type="entry name" value="TPR-like"/>
    <property type="match status" value="1"/>
</dbReference>
<proteinExistence type="predicted"/>
<feature type="domain" description="Surface lipoprotein assembly modifier C-terminal" evidence="2">
    <location>
        <begin position="154"/>
        <end position="439"/>
    </location>
</feature>
<comment type="caution">
    <text evidence="3">The sequence shown here is derived from an EMBL/GenBank/DDBJ whole genome shotgun (WGS) entry which is preliminary data.</text>
</comment>
<dbReference type="Proteomes" id="UP000886689">
    <property type="component" value="Unassembled WGS sequence"/>
</dbReference>
<evidence type="ECO:0000313" key="3">
    <source>
        <dbReference type="EMBL" id="MBK8524483.1"/>
    </source>
</evidence>
<feature type="chain" id="PRO_5039359616" evidence="1">
    <location>
        <begin position="22"/>
        <end position="439"/>
    </location>
</feature>
<organism evidence="3 4">
    <name type="scientific">Candidatus Proximibacter danicus</name>
    <dbReference type="NCBI Taxonomy" id="2954365"/>
    <lineage>
        <taxon>Bacteria</taxon>
        <taxon>Pseudomonadati</taxon>
        <taxon>Pseudomonadota</taxon>
        <taxon>Betaproteobacteria</taxon>
        <taxon>Candidatus Proximibacter</taxon>
    </lineage>
</organism>
<evidence type="ECO:0000313" key="4">
    <source>
        <dbReference type="Proteomes" id="UP000886689"/>
    </source>
</evidence>
<dbReference type="InterPro" id="IPR007655">
    <property type="entry name" value="Slam_C"/>
</dbReference>
<keyword evidence="1" id="KW-0732">Signal</keyword>
<name>A0A9D7K2T7_9PROT</name>
<sequence length="439" mass="47950">MRKKLIFILAATLLSCPGAFAQTDDATLIKADAMIKEGKAADAFALLEPLEAKLAGNATYDYLLATAALQAGNPSRATFIYERILALNPEFIGVRADMGRAYYQMGDLARAKLEFESILQISSIPPDLRSAVETYLAALNQVEGGKTRIIVGYTEVGFGRDTNVLGQASSKIISIANGQSIALSASDLKRPDNYLSYGMGAELIETLGEGLAAYVGADLRGREHNKIDPADNFSLDGRAGLQYATGNHLWRGGLTRGRYTLDNTSTRDSTGANLDWRYLVDSQNQFTLGGTTQALRYLPGVSRGEDYNLYMLNGAWTHVFTPTTIGVLTLTGGSEDAKAGRSDGDKAFWGVRATLQHSFSTQLGTFFTAGFQRGDYSKYNTSYGVDRQDELSDAALGLVWSLPDRWSVRPLLSYTKNRSNADIYTYSRRDASVVLRRDF</sequence>
<protein>
    <submittedName>
        <fullName evidence="3">DUF560 domain-containing protein</fullName>
    </submittedName>
</protein>
<dbReference type="EMBL" id="JADJUC010000010">
    <property type="protein sequence ID" value="MBK8524483.1"/>
    <property type="molecule type" value="Genomic_DNA"/>
</dbReference>
<dbReference type="Pfam" id="PF14559">
    <property type="entry name" value="TPR_19"/>
    <property type="match status" value="1"/>
</dbReference>
<feature type="signal peptide" evidence="1">
    <location>
        <begin position="1"/>
        <end position="21"/>
    </location>
</feature>
<gene>
    <name evidence="3" type="ORF">IPL58_10455</name>
</gene>
<dbReference type="AlphaFoldDB" id="A0A9D7K2T7"/>
<dbReference type="InterPro" id="IPR011990">
    <property type="entry name" value="TPR-like_helical_dom_sf"/>
</dbReference>
<accession>A0A9D7K2T7</accession>
<dbReference type="PROSITE" id="PS51257">
    <property type="entry name" value="PROKAR_LIPOPROTEIN"/>
    <property type="match status" value="1"/>
</dbReference>
<dbReference type="Gene3D" id="1.25.40.10">
    <property type="entry name" value="Tetratricopeptide repeat domain"/>
    <property type="match status" value="1"/>
</dbReference>